<feature type="region of interest" description="Disordered" evidence="1">
    <location>
        <begin position="321"/>
        <end position="340"/>
    </location>
</feature>
<accession>A0A8H5KQT7</accession>
<feature type="compositionally biased region" description="Basic and acidic residues" evidence="1">
    <location>
        <begin position="512"/>
        <end position="522"/>
    </location>
</feature>
<proteinExistence type="predicted"/>
<feature type="compositionally biased region" description="Polar residues" evidence="1">
    <location>
        <begin position="523"/>
        <end position="532"/>
    </location>
</feature>
<reference evidence="2 3" key="1">
    <citation type="submission" date="2020-05" db="EMBL/GenBank/DDBJ databases">
        <title>Identification and distribution of gene clusters putatively required for synthesis of sphingolipid metabolism inhibitors in phylogenetically diverse species of the filamentous fungus Fusarium.</title>
        <authorList>
            <person name="Kim H.-S."/>
            <person name="Busman M."/>
            <person name="Brown D.W."/>
            <person name="Divon H."/>
            <person name="Uhlig S."/>
            <person name="Proctor R.H."/>
        </authorList>
    </citation>
    <scope>NUCLEOTIDE SEQUENCE [LARGE SCALE GENOMIC DNA]</scope>
    <source>
        <strain evidence="2 3">NRRL 36939</strain>
    </source>
</reference>
<dbReference type="AlphaFoldDB" id="A0A8H5KQT7"/>
<protein>
    <submittedName>
        <fullName evidence="2">Nitrogen regulatory area</fullName>
    </submittedName>
</protein>
<feature type="region of interest" description="Disordered" evidence="1">
    <location>
        <begin position="36"/>
        <end position="65"/>
    </location>
</feature>
<dbReference type="OrthoDB" id="515401at2759"/>
<dbReference type="Proteomes" id="UP000546213">
    <property type="component" value="Unassembled WGS sequence"/>
</dbReference>
<feature type="compositionally biased region" description="Acidic residues" evidence="1">
    <location>
        <begin position="36"/>
        <end position="52"/>
    </location>
</feature>
<dbReference type="EMBL" id="JAAOAS010000393">
    <property type="protein sequence ID" value="KAF5577128.1"/>
    <property type="molecule type" value="Genomic_DNA"/>
</dbReference>
<evidence type="ECO:0000313" key="3">
    <source>
        <dbReference type="Proteomes" id="UP000546213"/>
    </source>
</evidence>
<comment type="caution">
    <text evidence="2">The sequence shown here is derived from an EMBL/GenBank/DDBJ whole genome shotgun (WGS) entry which is preliminary data.</text>
</comment>
<feature type="region of interest" description="Disordered" evidence="1">
    <location>
        <begin position="1"/>
        <end position="24"/>
    </location>
</feature>
<feature type="compositionally biased region" description="Basic and acidic residues" evidence="1">
    <location>
        <begin position="321"/>
        <end position="333"/>
    </location>
</feature>
<name>A0A8H5KQT7_9HYPO</name>
<evidence type="ECO:0000256" key="1">
    <source>
        <dbReference type="SAM" id="MobiDB-lite"/>
    </source>
</evidence>
<evidence type="ECO:0000313" key="2">
    <source>
        <dbReference type="EMBL" id="KAF5577128.1"/>
    </source>
</evidence>
<feature type="region of interest" description="Disordered" evidence="1">
    <location>
        <begin position="568"/>
        <end position="592"/>
    </location>
</feature>
<keyword evidence="3" id="KW-1185">Reference proteome</keyword>
<organism evidence="2 3">
    <name type="scientific">Fusarium pseudocircinatum</name>
    <dbReference type="NCBI Taxonomy" id="56676"/>
    <lineage>
        <taxon>Eukaryota</taxon>
        <taxon>Fungi</taxon>
        <taxon>Dikarya</taxon>
        <taxon>Ascomycota</taxon>
        <taxon>Pezizomycotina</taxon>
        <taxon>Sordariomycetes</taxon>
        <taxon>Hypocreomycetidae</taxon>
        <taxon>Hypocreales</taxon>
        <taxon>Nectriaceae</taxon>
        <taxon>Fusarium</taxon>
        <taxon>Fusarium fujikuroi species complex</taxon>
    </lineage>
</organism>
<feature type="region of interest" description="Disordered" evidence="1">
    <location>
        <begin position="512"/>
        <end position="545"/>
    </location>
</feature>
<sequence>MARKNAQAIKLDGHSASEGAVDESVDDADFVIDVEYEDLLEDDDDHGDDANDFDGPSDPNDSVHEDYLTSATQEGMIETQAMFSIECGQGASKTLDLDWALISSPERGQWRPNAFLSTEDSPCLFFFSEIAVACPEKETAVLIFTSGLTHGDSGSVVIDARTNVVTFINATRTPPGKHRVNEAEESQPANSILNYDAVEQCYMEAALSSKYSDEAEADSGIKPDLDAASPTDCRIIGDLGTHPAGFEQDLSTTYIAALSEFPSFRNGMMSIIQDPKELLQPDSFPTQVWNSFSTMKQGSPNQERLKNLAWCMMHINLRKQKEQEEPRWHRSSDDSIVGPSDMADLGRTSKQKVIQPNLMELDIVTSPENIPSPASLVPILSSGETRQADKMTFSSFTFQQTSGCSPPESVAASSHDQRAQAVTGYDTRDFQFASPLDSSRMDNNLTTLPTRCTRERQFTEGNDNLRAPTSTTTANRLAHVSPSKHKVAQPGEQAQSHALPMIKENMSTLAADEHEGEERADTNQHVSTQSNVPAERDPLTQGDKSVPVTFKHHERLNFVMGAWSEPAEENSVSSTPPTSYYDDASSPSSLKSVAPLAAAPVAKKAFPGAPLMPGMAGKP</sequence>
<gene>
    <name evidence="2" type="ORF">FPCIR_12242</name>
</gene>